<gene>
    <name evidence="1" type="ORF">GPUH_LOCUS5860</name>
</gene>
<reference evidence="3" key="1">
    <citation type="submission" date="2016-06" db="UniProtKB">
        <authorList>
            <consortium name="WormBaseParasite"/>
        </authorList>
    </citation>
    <scope>IDENTIFICATION</scope>
</reference>
<name>A0A183DAW9_9BILA</name>
<reference evidence="1 2" key="2">
    <citation type="submission" date="2018-11" db="EMBL/GenBank/DDBJ databases">
        <authorList>
            <consortium name="Pathogen Informatics"/>
        </authorList>
    </citation>
    <scope>NUCLEOTIDE SEQUENCE [LARGE SCALE GENOMIC DNA]</scope>
</reference>
<dbReference type="AlphaFoldDB" id="A0A183DAW9"/>
<dbReference type="PANTHER" id="PTHR45908">
    <property type="entry name" value="PROTEIN CBG11750-RELATED"/>
    <property type="match status" value="1"/>
</dbReference>
<dbReference type="WBParaSite" id="GPUH_0000586801-mRNA-1">
    <property type="protein sequence ID" value="GPUH_0000586801-mRNA-1"/>
    <property type="gene ID" value="GPUH_0000586801"/>
</dbReference>
<sequence>MTNVPAAMDPNGILVTRAIAERQPHFYRYLVHYDNDMKPGDSFATCKLSEDHACRNLALATNALDHTNYFGINADEYLANKCKNGLLKAVAFNTTSTIPAAATTTAS</sequence>
<accession>A0A183DAW9</accession>
<proteinExistence type="predicted"/>
<organism evidence="3">
    <name type="scientific">Gongylonema pulchrum</name>
    <dbReference type="NCBI Taxonomy" id="637853"/>
    <lineage>
        <taxon>Eukaryota</taxon>
        <taxon>Metazoa</taxon>
        <taxon>Ecdysozoa</taxon>
        <taxon>Nematoda</taxon>
        <taxon>Chromadorea</taxon>
        <taxon>Rhabditida</taxon>
        <taxon>Spirurina</taxon>
        <taxon>Spiruromorpha</taxon>
        <taxon>Spiruroidea</taxon>
        <taxon>Gongylonematidae</taxon>
        <taxon>Gongylonema</taxon>
    </lineage>
</organism>
<dbReference type="OrthoDB" id="426718at2759"/>
<evidence type="ECO:0000313" key="2">
    <source>
        <dbReference type="Proteomes" id="UP000271098"/>
    </source>
</evidence>
<dbReference type="Proteomes" id="UP000271098">
    <property type="component" value="Unassembled WGS sequence"/>
</dbReference>
<evidence type="ECO:0000313" key="3">
    <source>
        <dbReference type="WBParaSite" id="GPUH_0000586801-mRNA-1"/>
    </source>
</evidence>
<dbReference type="PANTHER" id="PTHR45908:SF15">
    <property type="entry name" value="FUNGAL LIPASE-LIKE DOMAIN-CONTAINING PROTEIN"/>
    <property type="match status" value="1"/>
</dbReference>
<dbReference type="EMBL" id="UYRT01012911">
    <property type="protein sequence ID" value="VDK52463.1"/>
    <property type="molecule type" value="Genomic_DNA"/>
</dbReference>
<keyword evidence="2" id="KW-1185">Reference proteome</keyword>
<protein>
    <submittedName>
        <fullName evidence="1 3">Uncharacterized protein</fullName>
    </submittedName>
</protein>
<evidence type="ECO:0000313" key="1">
    <source>
        <dbReference type="EMBL" id="VDK52463.1"/>
    </source>
</evidence>